<evidence type="ECO:0000313" key="4">
    <source>
        <dbReference type="EMBL" id="CAI9771418.1"/>
    </source>
</evidence>
<dbReference type="InterPro" id="IPR057670">
    <property type="entry name" value="SH3_retrovirus"/>
</dbReference>
<dbReference type="Proteomes" id="UP000834106">
    <property type="component" value="Chromosome 11"/>
</dbReference>
<dbReference type="EMBL" id="OU503046">
    <property type="protein sequence ID" value="CAI9771418.1"/>
    <property type="molecule type" value="Genomic_DNA"/>
</dbReference>
<sequence length="272" mass="31099">MNLATVISEVNMVGSNPKEWWIDTGAMMHVCSDKKLFTTFETIENGEKLFMGNSTTSEIKGQGKLVLKMTSGNELTLNNVLYVPKICKNLVSGSLLNKYSFRIVFESNKVILSKSGMFVEKVVILTPKKVKIGPKIVDCIFIGYAHDSSAYQFLVYESKISDIHKNTIMESRNASFFEHVFPYKSKEEASYSKQTYDIMIENSQGQEQEEDVEVQPRRSKREKTEKSYGPDFLTYMLESEPQNYQETVNFSKGPQWKEAIKSEIDSILQNHT</sequence>
<organism evidence="4 5">
    <name type="scientific">Fraxinus pennsylvanica</name>
    <dbReference type="NCBI Taxonomy" id="56036"/>
    <lineage>
        <taxon>Eukaryota</taxon>
        <taxon>Viridiplantae</taxon>
        <taxon>Streptophyta</taxon>
        <taxon>Embryophyta</taxon>
        <taxon>Tracheophyta</taxon>
        <taxon>Spermatophyta</taxon>
        <taxon>Magnoliopsida</taxon>
        <taxon>eudicotyledons</taxon>
        <taxon>Gunneridae</taxon>
        <taxon>Pentapetalae</taxon>
        <taxon>asterids</taxon>
        <taxon>lamiids</taxon>
        <taxon>Lamiales</taxon>
        <taxon>Oleaceae</taxon>
        <taxon>Oleeae</taxon>
        <taxon>Fraxinus</taxon>
    </lineage>
</organism>
<evidence type="ECO:0000259" key="3">
    <source>
        <dbReference type="Pfam" id="PF25597"/>
    </source>
</evidence>
<name>A0AAD2E0A3_9LAMI</name>
<dbReference type="InterPro" id="IPR054722">
    <property type="entry name" value="PolX-like_BBD"/>
</dbReference>
<reference evidence="4" key="1">
    <citation type="submission" date="2023-05" db="EMBL/GenBank/DDBJ databases">
        <authorList>
            <person name="Huff M."/>
        </authorList>
    </citation>
    <scope>NUCLEOTIDE SEQUENCE</scope>
</reference>
<dbReference type="AlphaFoldDB" id="A0AAD2E0A3"/>
<proteinExistence type="predicted"/>
<protein>
    <recommendedName>
        <fullName evidence="6">Retrovirus-related Pol polyprotein from transposon TNT 1-94</fullName>
    </recommendedName>
</protein>
<gene>
    <name evidence="4" type="ORF">FPE_LOCUS18848</name>
</gene>
<dbReference type="PANTHER" id="PTHR47592:SF27">
    <property type="entry name" value="OS08G0421700 PROTEIN"/>
    <property type="match status" value="1"/>
</dbReference>
<evidence type="ECO:0000259" key="2">
    <source>
        <dbReference type="Pfam" id="PF22936"/>
    </source>
</evidence>
<evidence type="ECO:0000313" key="5">
    <source>
        <dbReference type="Proteomes" id="UP000834106"/>
    </source>
</evidence>
<evidence type="ECO:0000256" key="1">
    <source>
        <dbReference type="SAM" id="MobiDB-lite"/>
    </source>
</evidence>
<feature type="domain" description="Retroviral polymerase SH3-like" evidence="3">
    <location>
        <begin position="123"/>
        <end position="187"/>
    </location>
</feature>
<feature type="domain" description="Retrovirus-related Pol polyprotein from transposon TNT 1-94-like beta-barrel" evidence="2">
    <location>
        <begin position="20"/>
        <end position="98"/>
    </location>
</feature>
<dbReference type="Pfam" id="PF25597">
    <property type="entry name" value="SH3_retrovirus"/>
    <property type="match status" value="1"/>
</dbReference>
<accession>A0AAD2E0A3</accession>
<feature type="region of interest" description="Disordered" evidence="1">
    <location>
        <begin position="202"/>
        <end position="226"/>
    </location>
</feature>
<dbReference type="Pfam" id="PF22936">
    <property type="entry name" value="Pol_BBD"/>
    <property type="match status" value="1"/>
</dbReference>
<dbReference type="PANTHER" id="PTHR47592">
    <property type="entry name" value="PBF68 PROTEIN"/>
    <property type="match status" value="1"/>
</dbReference>
<evidence type="ECO:0008006" key="6">
    <source>
        <dbReference type="Google" id="ProtNLM"/>
    </source>
</evidence>
<keyword evidence="5" id="KW-1185">Reference proteome</keyword>